<reference evidence="1" key="1">
    <citation type="submission" date="2021-02" db="EMBL/GenBank/DDBJ databases">
        <title>Psilocybe cubensis genome.</title>
        <authorList>
            <person name="Mckernan K.J."/>
            <person name="Crawford S."/>
            <person name="Trippe A."/>
            <person name="Kane L.T."/>
            <person name="Mclaughlin S."/>
        </authorList>
    </citation>
    <scope>NUCLEOTIDE SEQUENCE [LARGE SCALE GENOMIC DNA]</scope>
    <source>
        <strain evidence="1">MGC-MH-2018</strain>
    </source>
</reference>
<accession>A0A8H8CJN5</accession>
<dbReference type="EMBL" id="JAFIQS010000006">
    <property type="protein sequence ID" value="KAG5167946.1"/>
    <property type="molecule type" value="Genomic_DNA"/>
</dbReference>
<protein>
    <submittedName>
        <fullName evidence="1">Uncharacterized protein</fullName>
    </submittedName>
</protein>
<gene>
    <name evidence="1" type="ORF">JR316_006537</name>
</gene>
<name>A0A8H8CJN5_PSICU</name>
<organism evidence="1">
    <name type="scientific">Psilocybe cubensis</name>
    <name type="common">Psychedelic mushroom</name>
    <name type="synonym">Stropharia cubensis</name>
    <dbReference type="NCBI Taxonomy" id="181762"/>
    <lineage>
        <taxon>Eukaryota</taxon>
        <taxon>Fungi</taxon>
        <taxon>Dikarya</taxon>
        <taxon>Basidiomycota</taxon>
        <taxon>Agaricomycotina</taxon>
        <taxon>Agaricomycetes</taxon>
        <taxon>Agaricomycetidae</taxon>
        <taxon>Agaricales</taxon>
        <taxon>Agaricineae</taxon>
        <taxon>Strophariaceae</taxon>
        <taxon>Psilocybe</taxon>
    </lineage>
</organism>
<sequence>MDTLKSVLYLVVKHSHLRCNDDEIMIDENKTSRTRSRYTHFYVKHDRTIYPGYFYPVKAASSRLANTLAPQGFSRRGGEGDDYLIFE</sequence>
<dbReference type="AlphaFoldDB" id="A0A8H8CJN5"/>
<comment type="caution">
    <text evidence="1">The sequence shown here is derived from an EMBL/GenBank/DDBJ whole genome shotgun (WGS) entry which is preliminary data.</text>
</comment>
<proteinExistence type="predicted"/>
<evidence type="ECO:0000313" key="1">
    <source>
        <dbReference type="EMBL" id="KAG5167946.1"/>
    </source>
</evidence>